<name>A0A1Z2XRW0_9FIRM</name>
<gene>
    <name evidence="1" type="ORF">ADH66_11265</name>
    <name evidence="2" type="ORF">I5Q82_01580</name>
</gene>
<dbReference type="Pfam" id="PF14198">
    <property type="entry name" value="TnpV"/>
    <property type="match status" value="1"/>
</dbReference>
<reference evidence="1" key="1">
    <citation type="journal article" date="2017" name="Genome Announc.">
        <title>High-Quality Whole-Genome Sequences of the Oligo-Mouse-Microbiota Bacterial Community.</title>
        <authorList>
            <person name="Garzetti D."/>
            <person name="Brugiroux S."/>
            <person name="Bunk B."/>
            <person name="Pukall R."/>
            <person name="McCoy K.D."/>
            <person name="Macpherson A.J."/>
            <person name="Stecher B."/>
        </authorList>
    </citation>
    <scope>NUCLEOTIDE SEQUENCE</scope>
    <source>
        <strain evidence="1">KB18</strain>
    </source>
</reference>
<evidence type="ECO:0000313" key="1">
    <source>
        <dbReference type="EMBL" id="ASB41184.1"/>
    </source>
</evidence>
<dbReference type="KEGG" id="amur:ADH66_11265"/>
<dbReference type="Proteomes" id="UP000596035">
    <property type="component" value="Chromosome"/>
</dbReference>
<accession>A0A1Z2XRW0</accession>
<evidence type="ECO:0000313" key="2">
    <source>
        <dbReference type="EMBL" id="QQR30457.1"/>
    </source>
</evidence>
<dbReference type="AlphaFoldDB" id="A0A1Z2XRW0"/>
<dbReference type="EMBL" id="CP065321">
    <property type="protein sequence ID" value="QQR30457.1"/>
    <property type="molecule type" value="Genomic_DNA"/>
</dbReference>
<evidence type="ECO:0000313" key="4">
    <source>
        <dbReference type="Proteomes" id="UP000596035"/>
    </source>
</evidence>
<organism evidence="2 4">
    <name type="scientific">Acutalibacter muris</name>
    <dbReference type="NCBI Taxonomy" id="1796620"/>
    <lineage>
        <taxon>Bacteria</taxon>
        <taxon>Bacillati</taxon>
        <taxon>Bacillota</taxon>
        <taxon>Clostridia</taxon>
        <taxon>Eubacteriales</taxon>
        <taxon>Acutalibacteraceae</taxon>
        <taxon>Acutalibacter</taxon>
    </lineage>
</organism>
<sequence>MEKSLFEQMGGTYEMRGDYRFPCLALPAEEKPVGVWGQRHLRYIRQHRKALYTALWMGGGLHDYLADIDRQAEEMFFQLVKDYAQRQGITERLKAENQMEWVGRMNSCKAQVEEVIMAELIYT</sequence>
<dbReference type="EMBL" id="CP021422">
    <property type="protein sequence ID" value="ASB41184.1"/>
    <property type="molecule type" value="Genomic_DNA"/>
</dbReference>
<keyword evidence="3" id="KW-1185">Reference proteome</keyword>
<reference evidence="3" key="2">
    <citation type="submission" date="2017-05" db="EMBL/GenBank/DDBJ databases">
        <title>Improved OligoMM genomes.</title>
        <authorList>
            <person name="Garzetti D."/>
        </authorList>
    </citation>
    <scope>NUCLEOTIDE SEQUENCE [LARGE SCALE GENOMIC DNA]</scope>
    <source>
        <strain evidence="3">KB18</strain>
    </source>
</reference>
<proteinExistence type="predicted"/>
<protein>
    <submittedName>
        <fullName evidence="2">TnpV protein</fullName>
    </submittedName>
</protein>
<dbReference type="Proteomes" id="UP000196710">
    <property type="component" value="Chromosome"/>
</dbReference>
<dbReference type="RefSeq" id="WP_066540816.1">
    <property type="nucleotide sequence ID" value="NZ_CP021422.1"/>
</dbReference>
<dbReference type="InterPro" id="IPR026989">
    <property type="entry name" value="TnpV"/>
</dbReference>
<reference evidence="2 4" key="3">
    <citation type="submission" date="2020-11" db="EMBL/GenBank/DDBJ databases">
        <title>Closed and high quality bacterial genomes of the OMM12 community.</title>
        <authorList>
            <person name="Marbouty M."/>
            <person name="Lamy-Besnier Q."/>
            <person name="Debarbieux L."/>
            <person name="Koszul R."/>
        </authorList>
    </citation>
    <scope>NUCLEOTIDE SEQUENCE [LARGE SCALE GENOMIC DNA]</scope>
    <source>
        <strain evidence="2 4">KB18</strain>
    </source>
</reference>
<evidence type="ECO:0000313" key="3">
    <source>
        <dbReference type="Proteomes" id="UP000196710"/>
    </source>
</evidence>